<evidence type="ECO:0000313" key="2">
    <source>
        <dbReference type="EMBL" id="QTX10647.1"/>
    </source>
</evidence>
<geneLocation type="plasmid" evidence="1">
    <name>pTfr446</name>
</geneLocation>
<proteinExistence type="predicted"/>
<dbReference type="Proteomes" id="UP000664466">
    <property type="component" value="Unassembled WGS sequence"/>
</dbReference>
<dbReference type="AlphaFoldDB" id="A0A8B0SLP8"/>
<protein>
    <submittedName>
        <fullName evidence="2">Uncharacterized protein</fullName>
    </submittedName>
</protein>
<gene>
    <name evidence="2" type="ORF">J1836_019115</name>
    <name evidence="1" type="ORF">J1836_01950</name>
</gene>
<evidence type="ECO:0000313" key="3">
    <source>
        <dbReference type="Proteomes" id="UP000664466"/>
    </source>
</evidence>
<evidence type="ECO:0000313" key="1">
    <source>
        <dbReference type="EMBL" id="MBO0611693.1"/>
    </source>
</evidence>
<dbReference type="EMBL" id="CP072748">
    <property type="protein sequence ID" value="QTX10647.1"/>
    <property type="molecule type" value="Genomic_DNA"/>
</dbReference>
<reference evidence="1 3" key="1">
    <citation type="submission" date="2021-03" db="EMBL/GenBank/DDBJ databases">
        <title>Draft genome and methylome analysis of Thiotrix fructosivoruns ATCC 49748.</title>
        <authorList>
            <person name="Fomenkov A."/>
            <person name="Grabovich M.Y."/>
            <person name="Roberts R.J."/>
        </authorList>
    </citation>
    <scope>NUCLEOTIDE SEQUENCE [LARGE SCALE GENOMIC DNA]</scope>
    <source>
        <strain evidence="1 3">ATCC 49748</strain>
        <plasmid evidence="1">pTfr446</plasmid>
    </source>
</reference>
<keyword evidence="3" id="KW-1185">Reference proteome</keyword>
<accession>A0A8B0SLP8</accession>
<dbReference type="RefSeq" id="WP_207249585.1">
    <property type="nucleotide sequence ID" value="NZ_JAFMPM010000005.1"/>
</dbReference>
<name>A0A8B0SLP8_9GAMM</name>
<sequence>MDPVLDFRLSLDALIDEEVKAAYEDVIQTCNKIIYHSNTYGFQFMHMPDPNVHQMSRTLDEMVVPIIDMLVARGNFSPESGLKMVNIKQYVLHIRELTLALDNQDKAAFDRVVSVLKQEAMLI</sequence>
<reference evidence="2" key="2">
    <citation type="submission" date="2021-04" db="EMBL/GenBank/DDBJ databases">
        <title>Complete Genome and methylome analysis of Thiothrix fructosivorans ATCC 49748.</title>
        <authorList>
            <person name="Fomenkov A."/>
            <person name="Sun L."/>
            <person name="Vincze T."/>
            <person name="Grabovich M.Y."/>
            <person name="Roberts R.J."/>
        </authorList>
    </citation>
    <scope>NUCLEOTIDE SEQUENCE</scope>
    <source>
        <strain evidence="2">ATCC 49748</strain>
    </source>
</reference>
<dbReference type="EMBL" id="JAFMPM010000005">
    <property type="protein sequence ID" value="MBO0611693.1"/>
    <property type="molecule type" value="Genomic_DNA"/>
</dbReference>
<keyword evidence="1" id="KW-0614">Plasmid</keyword>
<organism evidence="2">
    <name type="scientific">Thiothrix fructosivorans</name>
    <dbReference type="NCBI Taxonomy" id="111770"/>
    <lineage>
        <taxon>Bacteria</taxon>
        <taxon>Pseudomonadati</taxon>
        <taxon>Pseudomonadota</taxon>
        <taxon>Gammaproteobacteria</taxon>
        <taxon>Thiotrichales</taxon>
        <taxon>Thiotrichaceae</taxon>
        <taxon>Thiothrix</taxon>
    </lineage>
</organism>